<protein>
    <submittedName>
        <fullName evidence="1">Uncharacterized protein</fullName>
    </submittedName>
</protein>
<evidence type="ECO:0000313" key="2">
    <source>
        <dbReference type="Proteomes" id="UP001234297"/>
    </source>
</evidence>
<name>A0ACC2L1B1_PERAE</name>
<reference evidence="1 2" key="1">
    <citation type="journal article" date="2022" name="Hortic Res">
        <title>A haplotype resolved chromosomal level avocado genome allows analysis of novel avocado genes.</title>
        <authorList>
            <person name="Nath O."/>
            <person name="Fletcher S.J."/>
            <person name="Hayward A."/>
            <person name="Shaw L.M."/>
            <person name="Masouleh A.K."/>
            <person name="Furtado A."/>
            <person name="Henry R.J."/>
            <person name="Mitter N."/>
        </authorList>
    </citation>
    <scope>NUCLEOTIDE SEQUENCE [LARGE SCALE GENOMIC DNA]</scope>
    <source>
        <strain evidence="2">cv. Hass</strain>
    </source>
</reference>
<proteinExistence type="predicted"/>
<keyword evidence="2" id="KW-1185">Reference proteome</keyword>
<gene>
    <name evidence="1" type="ORF">MRB53_020253</name>
</gene>
<comment type="caution">
    <text evidence="1">The sequence shown here is derived from an EMBL/GenBank/DDBJ whole genome shotgun (WGS) entry which is preliminary data.</text>
</comment>
<evidence type="ECO:0000313" key="1">
    <source>
        <dbReference type="EMBL" id="KAJ8626946.1"/>
    </source>
</evidence>
<organism evidence="1 2">
    <name type="scientific">Persea americana</name>
    <name type="common">Avocado</name>
    <dbReference type="NCBI Taxonomy" id="3435"/>
    <lineage>
        <taxon>Eukaryota</taxon>
        <taxon>Viridiplantae</taxon>
        <taxon>Streptophyta</taxon>
        <taxon>Embryophyta</taxon>
        <taxon>Tracheophyta</taxon>
        <taxon>Spermatophyta</taxon>
        <taxon>Magnoliopsida</taxon>
        <taxon>Magnoliidae</taxon>
        <taxon>Laurales</taxon>
        <taxon>Lauraceae</taxon>
        <taxon>Persea</taxon>
    </lineage>
</organism>
<sequence length="231" mass="26334">MDVDYFEKVILSEDPSVTDDYIIMAIFSGMTMLAFCRPRKEGKWIVLDSHRHSFQNLIYYQEQFYAVNMVGALVAVEIDPQPKLSLKCHSCTCSRYLVEWSGGLLHVRRPMAYDDEPYADSSDSDTADYIDNPRECEDSNIGATHDEDLERTIYRTGIFKVYRLVRMNNCEYKWKKVKSIGNNSISVRILFVGNNSAISLAAADFPGSKGNRIFSQTTDGYHMALRKGAMT</sequence>
<accession>A0ACC2L1B1</accession>
<dbReference type="Proteomes" id="UP001234297">
    <property type="component" value="Chromosome 6"/>
</dbReference>
<dbReference type="EMBL" id="CM056814">
    <property type="protein sequence ID" value="KAJ8626946.1"/>
    <property type="molecule type" value="Genomic_DNA"/>
</dbReference>